<evidence type="ECO:0000313" key="2">
    <source>
        <dbReference type="Proteomes" id="UP000000845"/>
    </source>
</evidence>
<protein>
    <submittedName>
        <fullName evidence="1">Uncharacterized protein</fullName>
    </submittedName>
</protein>
<keyword evidence="2" id="KW-1185">Reference proteome</keyword>
<evidence type="ECO:0000313" key="1">
    <source>
        <dbReference type="EMBL" id="ACZ09499.1"/>
    </source>
</evidence>
<gene>
    <name evidence="1" type="ordered locus">Sterm_2654</name>
</gene>
<reference evidence="2" key="1">
    <citation type="submission" date="2009-09" db="EMBL/GenBank/DDBJ databases">
        <title>The complete chromosome of Sebaldella termitidis ATCC 33386.</title>
        <authorList>
            <consortium name="US DOE Joint Genome Institute (JGI-PGF)"/>
            <person name="Lucas S."/>
            <person name="Copeland A."/>
            <person name="Lapidus A."/>
            <person name="Glavina del Rio T."/>
            <person name="Dalin E."/>
            <person name="Tice H."/>
            <person name="Bruce D."/>
            <person name="Goodwin L."/>
            <person name="Pitluck S."/>
            <person name="Kyrpides N."/>
            <person name="Mavromatis K."/>
            <person name="Ivanova N."/>
            <person name="Mikhailova N."/>
            <person name="Sims D."/>
            <person name="Meincke L."/>
            <person name="Brettin T."/>
            <person name="Detter J.C."/>
            <person name="Han C."/>
            <person name="Larimer F."/>
            <person name="Land M."/>
            <person name="Hauser L."/>
            <person name="Markowitz V."/>
            <person name="Cheng J.F."/>
            <person name="Hugenholtz P."/>
            <person name="Woyke T."/>
            <person name="Wu D."/>
            <person name="Eisen J.A."/>
        </authorList>
    </citation>
    <scope>NUCLEOTIDE SEQUENCE [LARGE SCALE GENOMIC DNA]</scope>
    <source>
        <strain evidence="2">ATCC 33386 / NCTC 11300</strain>
    </source>
</reference>
<name>D1AMC5_SEBTE</name>
<dbReference type="EMBL" id="CP001739">
    <property type="protein sequence ID" value="ACZ09499.1"/>
    <property type="molecule type" value="Genomic_DNA"/>
</dbReference>
<accession>D1AMC5</accession>
<dbReference type="HOGENOM" id="CLU_1685370_0_0_0"/>
<reference evidence="1 2" key="2">
    <citation type="journal article" date="2010" name="Stand. Genomic Sci.">
        <title>Complete genome sequence of Sebaldella termitidis type strain (NCTC 11300).</title>
        <authorList>
            <person name="Harmon-Smith M."/>
            <person name="Celia L."/>
            <person name="Chertkov O."/>
            <person name="Lapidus A."/>
            <person name="Copeland A."/>
            <person name="Glavina Del Rio T."/>
            <person name="Nolan M."/>
            <person name="Lucas S."/>
            <person name="Tice H."/>
            <person name="Cheng J.F."/>
            <person name="Han C."/>
            <person name="Detter J.C."/>
            <person name="Bruce D."/>
            <person name="Goodwin L."/>
            <person name="Pitluck S."/>
            <person name="Pati A."/>
            <person name="Liolios K."/>
            <person name="Ivanova N."/>
            <person name="Mavromatis K."/>
            <person name="Mikhailova N."/>
            <person name="Chen A."/>
            <person name="Palaniappan K."/>
            <person name="Land M."/>
            <person name="Hauser L."/>
            <person name="Chang Y.J."/>
            <person name="Jeffries C.D."/>
            <person name="Brettin T."/>
            <person name="Goker M."/>
            <person name="Beck B."/>
            <person name="Bristow J."/>
            <person name="Eisen J.A."/>
            <person name="Markowitz V."/>
            <person name="Hugenholtz P."/>
            <person name="Kyrpides N.C."/>
            <person name="Klenk H.P."/>
            <person name="Chen F."/>
        </authorList>
    </citation>
    <scope>NUCLEOTIDE SEQUENCE [LARGE SCALE GENOMIC DNA]</scope>
    <source>
        <strain evidence="2">ATCC 33386 / NCTC 11300</strain>
    </source>
</reference>
<proteinExistence type="predicted"/>
<dbReference type="KEGG" id="str:Sterm_2654"/>
<dbReference type="Proteomes" id="UP000000845">
    <property type="component" value="Chromosome"/>
</dbReference>
<dbReference type="AlphaFoldDB" id="D1AMC5"/>
<sequence>MKDKPSRRESNESTAKIKKIISSNLENFERYKIVYAVQKKKSLFKKEYRTYLTAYNDRTKDIVFLKMDSEIKKVEEISEVEQDDVIYAKITKDNKYKLSTHNKEFEFEVPEFILKNQNLLPVLQKEESEAFRDFFENALITIKKVKVTSVGKKNNI</sequence>
<dbReference type="STRING" id="526218.Sterm_2654"/>
<organism evidence="1 2">
    <name type="scientific">Sebaldella termitidis (strain ATCC 33386 / NCTC 11300)</name>
    <dbReference type="NCBI Taxonomy" id="526218"/>
    <lineage>
        <taxon>Bacteria</taxon>
        <taxon>Fusobacteriati</taxon>
        <taxon>Fusobacteriota</taxon>
        <taxon>Fusobacteriia</taxon>
        <taxon>Fusobacteriales</taxon>
        <taxon>Leptotrichiaceae</taxon>
        <taxon>Sebaldella</taxon>
    </lineage>
</organism>